<dbReference type="EMBL" id="CP028349">
    <property type="protein sequence ID" value="AVV38969.1"/>
    <property type="molecule type" value="Genomic_DNA"/>
</dbReference>
<organism evidence="1 2">
    <name type="scientific">Pantoea vagans</name>
    <dbReference type="NCBI Taxonomy" id="470934"/>
    <lineage>
        <taxon>Bacteria</taxon>
        <taxon>Pseudomonadati</taxon>
        <taxon>Pseudomonadota</taxon>
        <taxon>Gammaproteobacteria</taxon>
        <taxon>Enterobacterales</taxon>
        <taxon>Erwiniaceae</taxon>
        <taxon>Pantoea</taxon>
    </lineage>
</organism>
<evidence type="ECO:0000313" key="1">
    <source>
        <dbReference type="EMBL" id="AVV38969.1"/>
    </source>
</evidence>
<evidence type="ECO:0000313" key="2">
    <source>
        <dbReference type="Proteomes" id="UP000241538"/>
    </source>
</evidence>
<dbReference type="Proteomes" id="UP000241538">
    <property type="component" value="Chromosome"/>
</dbReference>
<name>A0AAN1NTB4_9GAMM</name>
<reference evidence="1 2" key="1">
    <citation type="journal article" date="2018" name="Int J Genomics">
        <title>Comparative Genomics Analysis of Plasmid pPV989-94 from a Clinical Isolate of Pantoea vagans PV989.</title>
        <authorList>
            <person name="Xu L."/>
            <person name="Yin M."/>
            <person name="Zhu T."/>
            <person name="Lu J."/>
            <person name="Bao Q."/>
        </authorList>
    </citation>
    <scope>NUCLEOTIDE SEQUENCE [LARGE SCALE GENOMIC DNA]</scope>
    <source>
        <strain evidence="1 2">PV989</strain>
    </source>
</reference>
<protein>
    <submittedName>
        <fullName evidence="1">Uncharacterized protein</fullName>
    </submittedName>
</protein>
<dbReference type="AlphaFoldDB" id="A0AAN1NTB4"/>
<gene>
    <name evidence="1" type="ORF">C9381_18030</name>
</gene>
<accession>A0AAN1NTB4</accession>
<sequence length="85" mass="9874">MTWQPENKNGAKAPFLLLTNRDNQESYNNRKVKREGNRVRRGKRPAAWDKNAGSVFEQRNALARSRAHLRDEVRNCAGRAARDWP</sequence>
<proteinExistence type="predicted"/>